<dbReference type="AlphaFoldDB" id="K1KF31"/>
<keyword evidence="15" id="KW-1185">Reference proteome</keyword>
<dbReference type="PANTHER" id="PTHR43099">
    <property type="entry name" value="UPF0053 PROTEIN YRKA"/>
    <property type="match status" value="1"/>
</dbReference>
<keyword evidence="7 9" id="KW-0472">Membrane</keyword>
<dbReference type="STRING" id="742823.HMPREF9465_02051"/>
<comment type="subcellular location">
    <subcellularLocation>
        <location evidence="1">Cell membrane</location>
        <topology evidence="1">Multi-pass membrane protein</topology>
    </subcellularLocation>
</comment>
<dbReference type="RefSeq" id="WP_005436769.1">
    <property type="nucleotide sequence ID" value="NZ_JH815520.1"/>
</dbReference>
<dbReference type="PROSITE" id="PS51846">
    <property type="entry name" value="CNNM"/>
    <property type="match status" value="1"/>
</dbReference>
<feature type="region of interest" description="Disordered" evidence="10">
    <location>
        <begin position="431"/>
        <end position="460"/>
    </location>
</feature>
<evidence type="ECO:0000256" key="3">
    <source>
        <dbReference type="ARBA" id="ARBA00022692"/>
    </source>
</evidence>
<feature type="domain" description="CBS" evidence="12">
    <location>
        <begin position="216"/>
        <end position="275"/>
    </location>
</feature>
<dbReference type="EMBL" id="ADMG01000046">
    <property type="protein sequence ID" value="EKB30314.1"/>
    <property type="molecule type" value="Genomic_DNA"/>
</dbReference>
<proteinExistence type="predicted"/>
<evidence type="ECO:0000256" key="2">
    <source>
        <dbReference type="ARBA" id="ARBA00022475"/>
    </source>
</evidence>
<evidence type="ECO:0000256" key="10">
    <source>
        <dbReference type="SAM" id="MobiDB-lite"/>
    </source>
</evidence>
<evidence type="ECO:0000313" key="15">
    <source>
        <dbReference type="Proteomes" id="UP000005835"/>
    </source>
</evidence>
<dbReference type="Proteomes" id="UP000005835">
    <property type="component" value="Unassembled WGS sequence"/>
</dbReference>
<evidence type="ECO:0000256" key="5">
    <source>
        <dbReference type="ARBA" id="ARBA00022989"/>
    </source>
</evidence>
<feature type="compositionally biased region" description="Basic and acidic residues" evidence="10">
    <location>
        <begin position="432"/>
        <end position="442"/>
    </location>
</feature>
<evidence type="ECO:0000256" key="6">
    <source>
        <dbReference type="ARBA" id="ARBA00023122"/>
    </source>
</evidence>
<evidence type="ECO:0000256" key="9">
    <source>
        <dbReference type="PROSITE-ProRule" id="PRU01193"/>
    </source>
</evidence>
<evidence type="ECO:0000256" key="7">
    <source>
        <dbReference type="ARBA" id="ARBA00023136"/>
    </source>
</evidence>
<sequence length="460" mass="50736">MLTQLVLITLLIIGAAYFAMSEIALAGSRKVRLERMAEEGDHRARLVLNLKENPGYFFSVVQVGINAVAILGGVVGEAVFTDVFAAVFAYVVPPEALTPVSFFCSFLLVTILFVMFADLIPKRVAMSCPEKVAVRCISPMVTLIMLLKPLVWLLTVLANAIMRMMRVPLNNQDQITNEDVIATVEAGAKAGVIAPLEHTAITNMMGLENHLVPSAMTARDSIIYFSLDESDESIREKISLTPHNKFLVVDGDIDHVLGVVDGKQLLKLYADGESLSIRKPGIVQPIITIPDSLTLTETLDLFKKESSDFAVVINEYGLTVGIITLKDILWPVMGNYDVWADDQLLVERADGTWLVDGSTPVDDIEREFGIESMPEEETYETVSGFIMYMLRRVPKRGDFVEYAGYRFEVTNMDGFHIDQVLMRRADHHVKHADKAEKVEKAPEGGADASAADQINPGGTK</sequence>
<dbReference type="InterPro" id="IPR036318">
    <property type="entry name" value="FAD-bd_PCMH-like_sf"/>
</dbReference>
<dbReference type="PROSITE" id="PS51371">
    <property type="entry name" value="CBS"/>
    <property type="match status" value="2"/>
</dbReference>
<dbReference type="SMART" id="SM01091">
    <property type="entry name" value="CorC_HlyC"/>
    <property type="match status" value="1"/>
</dbReference>
<feature type="transmembrane region" description="Helical" evidence="11">
    <location>
        <begin position="141"/>
        <end position="162"/>
    </location>
</feature>
<dbReference type="FunFam" id="3.30.465.10:FF:000023">
    <property type="entry name" value="Magnesium and cobalt transporter"/>
    <property type="match status" value="1"/>
</dbReference>
<dbReference type="GO" id="GO:0005886">
    <property type="term" value="C:plasma membrane"/>
    <property type="evidence" value="ECO:0007669"/>
    <property type="project" value="UniProtKB-SubCell"/>
</dbReference>
<keyword evidence="3 9" id="KW-0812">Transmembrane</keyword>
<evidence type="ECO:0000256" key="4">
    <source>
        <dbReference type="ARBA" id="ARBA00022737"/>
    </source>
</evidence>
<dbReference type="Pfam" id="PF00571">
    <property type="entry name" value="CBS"/>
    <property type="match status" value="1"/>
</dbReference>
<dbReference type="Pfam" id="PF03471">
    <property type="entry name" value="CorC_HlyC"/>
    <property type="match status" value="1"/>
</dbReference>
<dbReference type="PATRIC" id="fig|742823.3.peg.2051"/>
<evidence type="ECO:0000259" key="12">
    <source>
        <dbReference type="PROSITE" id="PS51371"/>
    </source>
</evidence>
<evidence type="ECO:0000256" key="1">
    <source>
        <dbReference type="ARBA" id="ARBA00004651"/>
    </source>
</evidence>
<dbReference type="InterPro" id="IPR016169">
    <property type="entry name" value="FAD-bd_PCMH_sub2"/>
</dbReference>
<feature type="transmembrane region" description="Helical" evidence="11">
    <location>
        <begin position="100"/>
        <end position="120"/>
    </location>
</feature>
<organism evidence="14 15">
    <name type="scientific">Sutterella wadsworthensis 2_1_59BFAA</name>
    <dbReference type="NCBI Taxonomy" id="742823"/>
    <lineage>
        <taxon>Bacteria</taxon>
        <taxon>Pseudomonadati</taxon>
        <taxon>Pseudomonadota</taxon>
        <taxon>Betaproteobacteria</taxon>
        <taxon>Burkholderiales</taxon>
        <taxon>Sutterellaceae</taxon>
        <taxon>Sutterella</taxon>
    </lineage>
</organism>
<dbReference type="SMART" id="SM00116">
    <property type="entry name" value="CBS"/>
    <property type="match status" value="2"/>
</dbReference>
<feature type="domain" description="CBS" evidence="12">
    <location>
        <begin position="282"/>
        <end position="338"/>
    </location>
</feature>
<dbReference type="SUPFAM" id="SSF54631">
    <property type="entry name" value="CBS-domain pair"/>
    <property type="match status" value="1"/>
</dbReference>
<dbReference type="InterPro" id="IPR046342">
    <property type="entry name" value="CBS_dom_sf"/>
</dbReference>
<comment type="caution">
    <text evidence="14">The sequence shown here is derived from an EMBL/GenBank/DDBJ whole genome shotgun (WGS) entry which is preliminary data.</text>
</comment>
<feature type="transmembrane region" description="Helical" evidence="11">
    <location>
        <begin position="55"/>
        <end position="80"/>
    </location>
</feature>
<dbReference type="Gene3D" id="3.30.465.10">
    <property type="match status" value="1"/>
</dbReference>
<gene>
    <name evidence="14" type="ORF">HMPREF9465_02051</name>
</gene>
<keyword evidence="2" id="KW-1003">Cell membrane</keyword>
<evidence type="ECO:0008006" key="16">
    <source>
        <dbReference type="Google" id="ProtNLM"/>
    </source>
</evidence>
<keyword evidence="4" id="KW-0677">Repeat</keyword>
<dbReference type="HOGENOM" id="CLU_015237_4_0_4"/>
<dbReference type="CDD" id="cd04590">
    <property type="entry name" value="CBS_pair_CorC_HlyC_assoc"/>
    <property type="match status" value="1"/>
</dbReference>
<feature type="domain" description="CNNM transmembrane" evidence="13">
    <location>
        <begin position="1"/>
        <end position="197"/>
    </location>
</feature>
<feature type="transmembrane region" description="Helical" evidence="11">
    <location>
        <begin position="6"/>
        <end position="26"/>
    </location>
</feature>
<name>K1KF31_9BURK</name>
<keyword evidence="5 9" id="KW-1133">Transmembrane helix</keyword>
<protein>
    <recommendedName>
        <fullName evidence="16">HlyC/CorC family transporter</fullName>
    </recommendedName>
</protein>
<keyword evidence="6 8" id="KW-0129">CBS domain</keyword>
<dbReference type="GO" id="GO:0050660">
    <property type="term" value="F:flavin adenine dinucleotide binding"/>
    <property type="evidence" value="ECO:0007669"/>
    <property type="project" value="InterPro"/>
</dbReference>
<evidence type="ECO:0000256" key="11">
    <source>
        <dbReference type="SAM" id="Phobius"/>
    </source>
</evidence>
<dbReference type="SUPFAM" id="SSF56176">
    <property type="entry name" value="FAD-binding/transporter-associated domain-like"/>
    <property type="match status" value="1"/>
</dbReference>
<dbReference type="Pfam" id="PF01595">
    <property type="entry name" value="CNNM"/>
    <property type="match status" value="1"/>
</dbReference>
<dbReference type="InterPro" id="IPR005170">
    <property type="entry name" value="Transptr-assoc_dom"/>
</dbReference>
<dbReference type="InterPro" id="IPR000644">
    <property type="entry name" value="CBS_dom"/>
</dbReference>
<accession>K1KF31</accession>
<dbReference type="InterPro" id="IPR044751">
    <property type="entry name" value="Ion_transp-like_CBS"/>
</dbReference>
<dbReference type="Gene3D" id="3.10.580.10">
    <property type="entry name" value="CBS-domain"/>
    <property type="match status" value="1"/>
</dbReference>
<evidence type="ECO:0000256" key="8">
    <source>
        <dbReference type="PROSITE-ProRule" id="PRU00703"/>
    </source>
</evidence>
<reference evidence="14 15" key="1">
    <citation type="submission" date="2012-05" db="EMBL/GenBank/DDBJ databases">
        <title>The Genome Sequence of Sutterella wadsworthensis 2_1_59BFAA.</title>
        <authorList>
            <consortium name="The Broad Institute Genome Sequencing Platform"/>
            <person name="Earl A."/>
            <person name="Ward D."/>
            <person name="Feldgarden M."/>
            <person name="Gevers D."/>
            <person name="Daigneault M."/>
            <person name="Strauss J."/>
            <person name="Allen-Vercoe E."/>
            <person name="Walker B."/>
            <person name="Young S.K."/>
            <person name="Zeng Q."/>
            <person name="Gargeya S."/>
            <person name="Fitzgerald M."/>
            <person name="Haas B."/>
            <person name="Abouelleil A."/>
            <person name="Alvarado L."/>
            <person name="Arachchi H.M."/>
            <person name="Berlin A.M."/>
            <person name="Chapman S.B."/>
            <person name="Goldberg J."/>
            <person name="Griggs A."/>
            <person name="Gujja S."/>
            <person name="Hansen M."/>
            <person name="Howarth C."/>
            <person name="Imamovic A."/>
            <person name="Larimer J."/>
            <person name="McCowen C."/>
            <person name="Montmayeur A."/>
            <person name="Murphy C."/>
            <person name="Neiman D."/>
            <person name="Pearson M."/>
            <person name="Priest M."/>
            <person name="Roberts A."/>
            <person name="Saif S."/>
            <person name="Shea T."/>
            <person name="Sisk P."/>
            <person name="Sykes S."/>
            <person name="Wortman J."/>
            <person name="Nusbaum C."/>
            <person name="Birren B."/>
        </authorList>
    </citation>
    <scope>NUCLEOTIDE SEQUENCE [LARGE SCALE GENOMIC DNA]</scope>
    <source>
        <strain evidence="14 15">2_1_59BFAA</strain>
    </source>
</reference>
<dbReference type="InterPro" id="IPR051676">
    <property type="entry name" value="UPF0053_domain"/>
</dbReference>
<dbReference type="eggNOG" id="COG1253">
    <property type="taxonomic scope" value="Bacteria"/>
</dbReference>
<dbReference type="PANTHER" id="PTHR43099:SF5">
    <property type="entry name" value="HLYC_CORC FAMILY TRANSPORTER"/>
    <property type="match status" value="1"/>
</dbReference>
<evidence type="ECO:0000259" key="13">
    <source>
        <dbReference type="PROSITE" id="PS51846"/>
    </source>
</evidence>
<evidence type="ECO:0000313" key="14">
    <source>
        <dbReference type="EMBL" id="EKB30314.1"/>
    </source>
</evidence>
<dbReference type="OrthoDB" id="9797674at2"/>
<dbReference type="InterPro" id="IPR002550">
    <property type="entry name" value="CNNM"/>
</dbReference>